<proteinExistence type="inferred from homology"/>
<dbReference type="Pfam" id="PF00067">
    <property type="entry name" value="p450"/>
    <property type="match status" value="1"/>
</dbReference>
<name>A0A163J7L9_ABSGL</name>
<keyword evidence="4 5" id="KW-0349">Heme</keyword>
<dbReference type="PANTHER" id="PTHR46300">
    <property type="entry name" value="P450, PUTATIVE (EUROFUNG)-RELATED-RELATED"/>
    <property type="match status" value="1"/>
</dbReference>
<evidence type="ECO:0000256" key="2">
    <source>
        <dbReference type="ARBA" id="ARBA00023002"/>
    </source>
</evidence>
<dbReference type="InterPro" id="IPR050364">
    <property type="entry name" value="Cytochrome_P450_fung"/>
</dbReference>
<evidence type="ECO:0000256" key="4">
    <source>
        <dbReference type="PIRSR" id="PIRSR602401-1"/>
    </source>
</evidence>
<evidence type="ECO:0000256" key="3">
    <source>
        <dbReference type="ARBA" id="ARBA00023004"/>
    </source>
</evidence>
<sequence>MFDLKNLSANGHQQLLVASIVTVATGLGVYYALAPSKKYTLDEKAIYRAIPVPKSRLPYFGHLFSLGELPGNTVTKWNEELGPIIQLDMGQQTWIVLSDPKLAHEIFMTNGALTSDRPPHTFFDFFSHGGIGVVFSNANKNWKKSRTSVLSVLAPSRVNEFTDLLLYETDNMVNELLGRTSRYGQLNSLTTINACALNVVLTIIFGRRVTSADDPFLEELMKYIEPTLKYAGVEGSLSQHIPAFGFVDSLFGKKRIFRDFIANVRDPLFRRLIREAAAGDRDCLVKDYMELDFEELDLIVILSDLLAAGTDTISVTLSWLIVILSHHPHVQKKLHEEIDAFVDAHGRLPTFEERDQVPYLVCVQKECMRYRSTSFFGLPHTTREDVVIRDYMFPKGTVLLANMKAMHMNPDVYDDPETFKPERFMDRTRTMYASANGNVDKRDHYNFGFGRRICPGIHMAEVEMYHACTRIFGRCVIAPPLDASGNEVPIDIDAAVNCGVVVSPAPFEVRFLPRTDSPLNTLSPPLV</sequence>
<dbReference type="InterPro" id="IPR017972">
    <property type="entry name" value="Cyt_P450_CS"/>
</dbReference>
<dbReference type="PROSITE" id="PS00086">
    <property type="entry name" value="CYTOCHROME_P450"/>
    <property type="match status" value="1"/>
</dbReference>
<feature type="binding site" description="axial binding residue" evidence="4">
    <location>
        <position position="454"/>
    </location>
    <ligand>
        <name>heme</name>
        <dbReference type="ChEBI" id="CHEBI:30413"/>
    </ligand>
    <ligandPart>
        <name>Fe</name>
        <dbReference type="ChEBI" id="CHEBI:18248"/>
    </ligandPart>
</feature>
<dbReference type="InterPro" id="IPR001128">
    <property type="entry name" value="Cyt_P450"/>
</dbReference>
<keyword evidence="8" id="KW-1185">Reference proteome</keyword>
<organism evidence="7">
    <name type="scientific">Absidia glauca</name>
    <name type="common">Pin mould</name>
    <dbReference type="NCBI Taxonomy" id="4829"/>
    <lineage>
        <taxon>Eukaryota</taxon>
        <taxon>Fungi</taxon>
        <taxon>Fungi incertae sedis</taxon>
        <taxon>Mucoromycota</taxon>
        <taxon>Mucoromycotina</taxon>
        <taxon>Mucoromycetes</taxon>
        <taxon>Mucorales</taxon>
        <taxon>Cunninghamellaceae</taxon>
        <taxon>Absidia</taxon>
    </lineage>
</organism>
<evidence type="ECO:0000313" key="7">
    <source>
        <dbReference type="EMBL" id="SAL97642.1"/>
    </source>
</evidence>
<keyword evidence="6" id="KW-0812">Transmembrane</keyword>
<dbReference type="InParanoid" id="A0A163J7L9"/>
<keyword evidence="6" id="KW-0472">Membrane</keyword>
<dbReference type="GO" id="GO:0016705">
    <property type="term" value="F:oxidoreductase activity, acting on paired donors, with incorporation or reduction of molecular oxygen"/>
    <property type="evidence" value="ECO:0007669"/>
    <property type="project" value="InterPro"/>
</dbReference>
<dbReference type="InterPro" id="IPR002401">
    <property type="entry name" value="Cyt_P450_E_grp-I"/>
</dbReference>
<keyword evidence="2 5" id="KW-0560">Oxidoreductase</keyword>
<accession>A0A163J7L9</accession>
<keyword evidence="3 4" id="KW-0408">Iron</keyword>
<dbReference type="OMA" id="EHDIAFA"/>
<dbReference type="GO" id="GO:0005506">
    <property type="term" value="F:iron ion binding"/>
    <property type="evidence" value="ECO:0007669"/>
    <property type="project" value="InterPro"/>
</dbReference>
<evidence type="ECO:0000256" key="5">
    <source>
        <dbReference type="RuleBase" id="RU000461"/>
    </source>
</evidence>
<comment type="cofactor">
    <cofactor evidence="4">
        <name>heme</name>
        <dbReference type="ChEBI" id="CHEBI:30413"/>
    </cofactor>
</comment>
<dbReference type="GO" id="GO:0004497">
    <property type="term" value="F:monooxygenase activity"/>
    <property type="evidence" value="ECO:0007669"/>
    <property type="project" value="UniProtKB-KW"/>
</dbReference>
<gene>
    <name evidence="7" type="primary">ABSGL_03147.1 scaffold 4229</name>
</gene>
<dbReference type="AlphaFoldDB" id="A0A163J7L9"/>
<dbReference type="EMBL" id="LT551876">
    <property type="protein sequence ID" value="SAL97642.1"/>
    <property type="molecule type" value="Genomic_DNA"/>
</dbReference>
<evidence type="ECO:0008006" key="9">
    <source>
        <dbReference type="Google" id="ProtNLM"/>
    </source>
</evidence>
<keyword evidence="1 4" id="KW-0479">Metal-binding</keyword>
<comment type="similarity">
    <text evidence="5">Belongs to the cytochrome P450 family.</text>
</comment>
<dbReference type="STRING" id="4829.A0A163J7L9"/>
<reference evidence="7" key="1">
    <citation type="submission" date="2016-04" db="EMBL/GenBank/DDBJ databases">
        <authorList>
            <person name="Evans L.H."/>
            <person name="Alamgir A."/>
            <person name="Owens N."/>
            <person name="Weber N.D."/>
            <person name="Virtaneva K."/>
            <person name="Barbian K."/>
            <person name="Babar A."/>
            <person name="Rosenke K."/>
        </authorList>
    </citation>
    <scope>NUCLEOTIDE SEQUENCE [LARGE SCALE GENOMIC DNA]</scope>
    <source>
        <strain evidence="7">CBS 101.48</strain>
    </source>
</reference>
<protein>
    <recommendedName>
        <fullName evidence="9">Cytochrome P450</fullName>
    </recommendedName>
</protein>
<dbReference type="Gene3D" id="1.10.630.10">
    <property type="entry name" value="Cytochrome P450"/>
    <property type="match status" value="1"/>
</dbReference>
<evidence type="ECO:0000256" key="1">
    <source>
        <dbReference type="ARBA" id="ARBA00022723"/>
    </source>
</evidence>
<dbReference type="PRINTS" id="PR00463">
    <property type="entry name" value="EP450I"/>
</dbReference>
<dbReference type="InterPro" id="IPR036396">
    <property type="entry name" value="Cyt_P450_sf"/>
</dbReference>
<keyword evidence="5" id="KW-0503">Monooxygenase</keyword>
<feature type="transmembrane region" description="Helical" evidence="6">
    <location>
        <begin position="15"/>
        <end position="34"/>
    </location>
</feature>
<dbReference type="SUPFAM" id="SSF48264">
    <property type="entry name" value="Cytochrome P450"/>
    <property type="match status" value="1"/>
</dbReference>
<dbReference type="PRINTS" id="PR00385">
    <property type="entry name" value="P450"/>
</dbReference>
<dbReference type="OrthoDB" id="3934656at2759"/>
<evidence type="ECO:0000313" key="8">
    <source>
        <dbReference type="Proteomes" id="UP000078561"/>
    </source>
</evidence>
<keyword evidence="6" id="KW-1133">Transmembrane helix</keyword>
<dbReference type="PANTHER" id="PTHR46300:SF11">
    <property type="entry name" value="OXIDOREDUCTASE, PUTATIVE-RELATED"/>
    <property type="match status" value="1"/>
</dbReference>
<dbReference type="GO" id="GO:0020037">
    <property type="term" value="F:heme binding"/>
    <property type="evidence" value="ECO:0007669"/>
    <property type="project" value="InterPro"/>
</dbReference>
<feature type="transmembrane region" description="Helical" evidence="6">
    <location>
        <begin position="186"/>
        <end position="206"/>
    </location>
</feature>
<dbReference type="Proteomes" id="UP000078561">
    <property type="component" value="Unassembled WGS sequence"/>
</dbReference>
<evidence type="ECO:0000256" key="6">
    <source>
        <dbReference type="SAM" id="Phobius"/>
    </source>
</evidence>